<protein>
    <submittedName>
        <fullName evidence="2">PilN domain-containing protein</fullName>
    </submittedName>
</protein>
<gene>
    <name evidence="2" type="ORF">FYJ84_04520</name>
</gene>
<dbReference type="Pfam" id="PF05137">
    <property type="entry name" value="PilN"/>
    <property type="match status" value="1"/>
</dbReference>
<dbReference type="RefSeq" id="WP_154406419.1">
    <property type="nucleotide sequence ID" value="NZ_VUNR01000006.1"/>
</dbReference>
<reference evidence="2 3" key="1">
    <citation type="submission" date="2019-08" db="EMBL/GenBank/DDBJ databases">
        <title>In-depth cultivation of the pig gut microbiome towards novel bacterial diversity and tailored functional studies.</title>
        <authorList>
            <person name="Wylensek D."/>
            <person name="Hitch T.C.A."/>
            <person name="Clavel T."/>
        </authorList>
    </citation>
    <scope>NUCLEOTIDE SEQUENCE [LARGE SCALE GENOMIC DNA]</scope>
    <source>
        <strain evidence="2 3">WCA-693-APC-5D-A</strain>
    </source>
</reference>
<dbReference type="InterPro" id="IPR007813">
    <property type="entry name" value="PilN"/>
</dbReference>
<feature type="transmembrane region" description="Helical" evidence="1">
    <location>
        <begin position="203"/>
        <end position="224"/>
    </location>
</feature>
<dbReference type="GeneID" id="96778169"/>
<name>A0A6I2UGV7_9FIRM</name>
<keyword evidence="3" id="KW-1185">Reference proteome</keyword>
<dbReference type="AlphaFoldDB" id="A0A6I2UGV7"/>
<proteinExistence type="predicted"/>
<organism evidence="2 3">
    <name type="scientific">Anaerovibrio slackiae</name>
    <dbReference type="NCBI Taxonomy" id="2652309"/>
    <lineage>
        <taxon>Bacteria</taxon>
        <taxon>Bacillati</taxon>
        <taxon>Bacillota</taxon>
        <taxon>Negativicutes</taxon>
        <taxon>Selenomonadales</taxon>
        <taxon>Selenomonadaceae</taxon>
        <taxon>Anaerovibrio</taxon>
    </lineage>
</organism>
<keyword evidence="1" id="KW-0472">Membrane</keyword>
<evidence type="ECO:0000256" key="1">
    <source>
        <dbReference type="SAM" id="Phobius"/>
    </source>
</evidence>
<keyword evidence="1" id="KW-0812">Transmembrane</keyword>
<dbReference type="EMBL" id="VUNR01000006">
    <property type="protein sequence ID" value="MSU08252.1"/>
    <property type="molecule type" value="Genomic_DNA"/>
</dbReference>
<accession>A0A6I2UGV7</accession>
<sequence>MTGISRLRAWLSAKVRAGMGILVRQDNICMAMAERSENGRAELVWQEEYVCGNDEGVEDFWARAALGGLRSCPEEGVCYLVLEGQEVFFYEKQFPDMADRELQQSLRLDFAAASGWHRSFAFGYERLADGRFRLGGILRERMAERLSFWQQYFSMAGCVLFVGAAGAEGAARGAMAALGGEGIRFDCVHPVWRRWDWLRCGGILWGASLSIFLLAGGWLGYMGYETGQELRAQRERLALLSDIGERRQAIEENKQVAERKNKAMGRIRENGLRCQGLLVTVGNAMPEGSWLTGMSAEAGHRLVLSGKAAGYRQVSELMERLQADEEFFQGKIYLASADVGKDGMISFQLKGSQ</sequence>
<evidence type="ECO:0000313" key="3">
    <source>
        <dbReference type="Proteomes" id="UP000433181"/>
    </source>
</evidence>
<keyword evidence="1" id="KW-1133">Transmembrane helix</keyword>
<dbReference type="Proteomes" id="UP000433181">
    <property type="component" value="Unassembled WGS sequence"/>
</dbReference>
<evidence type="ECO:0000313" key="2">
    <source>
        <dbReference type="EMBL" id="MSU08252.1"/>
    </source>
</evidence>
<comment type="caution">
    <text evidence="2">The sequence shown here is derived from an EMBL/GenBank/DDBJ whole genome shotgun (WGS) entry which is preliminary data.</text>
</comment>